<accession>A0A2N0NAV9</accession>
<evidence type="ECO:0000313" key="1">
    <source>
        <dbReference type="EMBL" id="PKB91711.1"/>
    </source>
</evidence>
<name>A0A2N0NAV9_9GLOM</name>
<gene>
    <name evidence="1" type="ORF">RhiirA5_447890</name>
</gene>
<reference evidence="1 2" key="1">
    <citation type="submission" date="2016-04" db="EMBL/GenBank/DDBJ databases">
        <title>Genome analyses suggest a sexual origin of heterokaryosis in a supposedly ancient asexual fungus.</title>
        <authorList>
            <person name="Ropars J."/>
            <person name="Sedzielewska K."/>
            <person name="Noel J."/>
            <person name="Charron P."/>
            <person name="Farinelli L."/>
            <person name="Marton T."/>
            <person name="Kruger M."/>
            <person name="Pelin A."/>
            <person name="Brachmann A."/>
            <person name="Corradi N."/>
        </authorList>
    </citation>
    <scope>NUCLEOTIDE SEQUENCE [LARGE SCALE GENOMIC DNA]</scope>
    <source>
        <strain evidence="1 2">A5</strain>
    </source>
</reference>
<dbReference type="Proteomes" id="UP000232722">
    <property type="component" value="Unassembled WGS sequence"/>
</dbReference>
<reference evidence="1 2" key="2">
    <citation type="submission" date="2017-09" db="EMBL/GenBank/DDBJ databases">
        <title>Extensive intraspecific genome diversity in a model arbuscular mycorrhizal fungus.</title>
        <authorList>
            <person name="Chen E.C."/>
            <person name="Morin E."/>
            <person name="Beaudet D."/>
            <person name="Noel J."/>
            <person name="Ndikumana S."/>
            <person name="Charron P."/>
            <person name="St-Onge C."/>
            <person name="Giorgi J."/>
            <person name="Grigoriev I.V."/>
            <person name="Roux C."/>
            <person name="Martin F.M."/>
            <person name="Corradi N."/>
        </authorList>
    </citation>
    <scope>NUCLEOTIDE SEQUENCE [LARGE SCALE GENOMIC DNA]</scope>
    <source>
        <strain evidence="1 2">A5</strain>
    </source>
</reference>
<evidence type="ECO:0000313" key="2">
    <source>
        <dbReference type="Proteomes" id="UP000232722"/>
    </source>
</evidence>
<proteinExistence type="predicted"/>
<sequence>MNMALSLKITCVLEMQIQDYNESYAIVEAIFSHKGNDNKLWRHVFPLSAIVLINNAHFLHYRSNSLMIY</sequence>
<protein>
    <submittedName>
        <fullName evidence="1">Uncharacterized protein</fullName>
    </submittedName>
</protein>
<organism evidence="1 2">
    <name type="scientific">Rhizophagus irregularis</name>
    <dbReference type="NCBI Taxonomy" id="588596"/>
    <lineage>
        <taxon>Eukaryota</taxon>
        <taxon>Fungi</taxon>
        <taxon>Fungi incertae sedis</taxon>
        <taxon>Mucoromycota</taxon>
        <taxon>Glomeromycotina</taxon>
        <taxon>Glomeromycetes</taxon>
        <taxon>Glomerales</taxon>
        <taxon>Glomeraceae</taxon>
        <taxon>Rhizophagus</taxon>
    </lineage>
</organism>
<dbReference type="EMBL" id="LLXJ01014118">
    <property type="protein sequence ID" value="PKB91711.1"/>
    <property type="molecule type" value="Genomic_DNA"/>
</dbReference>
<comment type="caution">
    <text evidence="1">The sequence shown here is derived from an EMBL/GenBank/DDBJ whole genome shotgun (WGS) entry which is preliminary data.</text>
</comment>
<dbReference type="AlphaFoldDB" id="A0A2N0NAV9"/>